<comment type="similarity">
    <text evidence="1">Belongs to the NAD(P)-dependent epimerase/dehydratase family.</text>
</comment>
<dbReference type="GO" id="GO:0008446">
    <property type="term" value="F:GDP-mannose 4,6-dehydratase activity"/>
    <property type="evidence" value="ECO:0007669"/>
    <property type="project" value="UniProtKB-EC"/>
</dbReference>
<evidence type="ECO:0000313" key="5">
    <source>
        <dbReference type="EMBL" id="SMX38769.1"/>
    </source>
</evidence>
<evidence type="ECO:0000256" key="3">
    <source>
        <dbReference type="ARBA" id="ARBA00023027"/>
    </source>
</evidence>
<dbReference type="GO" id="GO:0016491">
    <property type="term" value="F:oxidoreductase activity"/>
    <property type="evidence" value="ECO:0007669"/>
    <property type="project" value="UniProtKB-KW"/>
</dbReference>
<keyword evidence="3" id="KW-0520">NAD</keyword>
<dbReference type="Gene3D" id="3.40.50.720">
    <property type="entry name" value="NAD(P)-binding Rossmann-like Domain"/>
    <property type="match status" value="1"/>
</dbReference>
<accession>A0A238K7D4</accession>
<keyword evidence="2" id="KW-0560">Oxidoreductase</keyword>
<keyword evidence="6" id="KW-1185">Reference proteome</keyword>
<proteinExistence type="inferred from homology"/>
<dbReference type="OrthoDB" id="8770295at2"/>
<dbReference type="EC" id="4.2.1.47" evidence="5"/>
<dbReference type="Proteomes" id="UP000207598">
    <property type="component" value="Unassembled WGS sequence"/>
</dbReference>
<dbReference type="InterPro" id="IPR036291">
    <property type="entry name" value="NAD(P)-bd_dom_sf"/>
</dbReference>
<evidence type="ECO:0000256" key="1">
    <source>
        <dbReference type="ARBA" id="ARBA00007637"/>
    </source>
</evidence>
<name>A0A238K7D4_9RHOB</name>
<protein>
    <submittedName>
        <fullName evidence="5">GDP-mannose 4,6-dehydratase</fullName>
        <ecNumber evidence="5">4.2.1.47</ecNumber>
    </submittedName>
</protein>
<dbReference type="InterPro" id="IPR001509">
    <property type="entry name" value="Epimerase_deHydtase"/>
</dbReference>
<organism evidence="5 6">
    <name type="scientific">Maliponia aquimaris</name>
    <dbReference type="NCBI Taxonomy" id="1673631"/>
    <lineage>
        <taxon>Bacteria</taxon>
        <taxon>Pseudomonadati</taxon>
        <taxon>Pseudomonadota</taxon>
        <taxon>Alphaproteobacteria</taxon>
        <taxon>Rhodobacterales</taxon>
        <taxon>Paracoccaceae</taxon>
        <taxon>Maliponia</taxon>
    </lineage>
</organism>
<dbReference type="SUPFAM" id="SSF51735">
    <property type="entry name" value="NAD(P)-binding Rossmann-fold domains"/>
    <property type="match status" value="1"/>
</dbReference>
<evidence type="ECO:0000259" key="4">
    <source>
        <dbReference type="Pfam" id="PF01370"/>
    </source>
</evidence>
<dbReference type="AlphaFoldDB" id="A0A238K7D4"/>
<evidence type="ECO:0000313" key="6">
    <source>
        <dbReference type="Proteomes" id="UP000207598"/>
    </source>
</evidence>
<dbReference type="PANTHER" id="PTHR43103">
    <property type="entry name" value="NUCLEOSIDE-DIPHOSPHATE-SUGAR EPIMERASE"/>
    <property type="match status" value="1"/>
</dbReference>
<dbReference type="RefSeq" id="WP_094020554.1">
    <property type="nucleotide sequence ID" value="NZ_FXYF01000004.1"/>
</dbReference>
<dbReference type="PANTHER" id="PTHR43103:SF5">
    <property type="entry name" value="4-EPIMERASE, PUTATIVE (AFU_ORTHOLOGUE AFUA_7G00360)-RELATED"/>
    <property type="match status" value="1"/>
</dbReference>
<dbReference type="Pfam" id="PF01370">
    <property type="entry name" value="Epimerase"/>
    <property type="match status" value="1"/>
</dbReference>
<reference evidence="5 6" key="1">
    <citation type="submission" date="2017-05" db="EMBL/GenBank/DDBJ databases">
        <authorList>
            <person name="Song R."/>
            <person name="Chenine A.L."/>
            <person name="Ruprecht R.M."/>
        </authorList>
    </citation>
    <scope>NUCLEOTIDE SEQUENCE [LARGE SCALE GENOMIC DNA]</scope>
    <source>
        <strain evidence="5 6">CECT 8898</strain>
    </source>
</reference>
<keyword evidence="5" id="KW-0456">Lyase</keyword>
<evidence type="ECO:0000256" key="2">
    <source>
        <dbReference type="ARBA" id="ARBA00023002"/>
    </source>
</evidence>
<sequence>MPKLKKLLITGAGGNLGKVCRNGLTGIAETIRISDRPGADLGPAAAHEEIVTCDLGDKAAVEALVDGCDGIVHMGGQSIEGTWDKVRNANIDGVFHLYEGARKSSVTPRIVFASSNHAIGFYQQTERLDANSTPRPDSLYGVSKVFGEAMASMYHDKFGIETASIRIGSCFPEPINHRMLATWLSFDDFTRLIERIFTVPRLGCPVIYGASANPESWWDNREVAYIGWHPQDSAEVFRAKLDARMSPPPKDDATALYHGGAFCADGIHED</sequence>
<dbReference type="EMBL" id="FXYF01000004">
    <property type="protein sequence ID" value="SMX38769.1"/>
    <property type="molecule type" value="Genomic_DNA"/>
</dbReference>
<gene>
    <name evidence="5" type="primary">gmd_1</name>
    <name evidence="5" type="ORF">MAA8898_01710</name>
</gene>
<feature type="domain" description="NAD-dependent epimerase/dehydratase" evidence="4">
    <location>
        <begin position="8"/>
        <end position="170"/>
    </location>
</feature>